<keyword evidence="1" id="KW-0813">Transport</keyword>
<evidence type="ECO:0000259" key="3">
    <source>
        <dbReference type="Pfam" id="PF08718"/>
    </source>
</evidence>
<accession>A0A8F3AGE3</accession>
<dbReference type="GO" id="GO:1902388">
    <property type="term" value="F:ceramide 1-phosphate transfer activity"/>
    <property type="evidence" value="ECO:0007669"/>
    <property type="project" value="TreeGrafter"/>
</dbReference>
<dbReference type="GO" id="GO:1902387">
    <property type="term" value="F:ceramide 1-phosphate binding"/>
    <property type="evidence" value="ECO:0007669"/>
    <property type="project" value="TreeGrafter"/>
</dbReference>
<dbReference type="PANTHER" id="PTHR10219:SF25">
    <property type="entry name" value="PLECKSTRIN HOMOLOGY DOMAIN-CONTAINING FAMILY A MEMBER 8"/>
    <property type="match status" value="1"/>
</dbReference>
<reference evidence="4" key="1">
    <citation type="submission" date="2021-06" db="EMBL/GenBank/DDBJ databases">
        <title>Candida auris outbreak in lebanese hospital.</title>
        <authorList>
            <person name="Finianos M."/>
        </authorList>
    </citation>
    <scope>NUCLEOTIDE SEQUENCE</scope>
    <source>
        <strain evidence="4">CA7LBN</strain>
    </source>
</reference>
<dbReference type="GO" id="GO:0016020">
    <property type="term" value="C:membrane"/>
    <property type="evidence" value="ECO:0007669"/>
    <property type="project" value="TreeGrafter"/>
</dbReference>
<feature type="compositionally biased region" description="Basic residues" evidence="2">
    <location>
        <begin position="170"/>
        <end position="182"/>
    </location>
</feature>
<evidence type="ECO:0000256" key="1">
    <source>
        <dbReference type="ARBA" id="ARBA00022448"/>
    </source>
</evidence>
<feature type="region of interest" description="Disordered" evidence="2">
    <location>
        <begin position="145"/>
        <end position="188"/>
    </location>
</feature>
<dbReference type="Gene3D" id="1.10.3520.10">
    <property type="entry name" value="Glycolipid transfer protein"/>
    <property type="match status" value="1"/>
</dbReference>
<dbReference type="AlphaFoldDB" id="A0A8F3AGE3"/>
<dbReference type="PANTHER" id="PTHR10219">
    <property type="entry name" value="GLYCOLIPID TRANSFER PROTEIN-RELATED"/>
    <property type="match status" value="1"/>
</dbReference>
<feature type="compositionally biased region" description="Polar residues" evidence="2">
    <location>
        <begin position="40"/>
        <end position="60"/>
    </location>
</feature>
<dbReference type="EMBL" id="CP076749">
    <property type="protein sequence ID" value="QWW22407.1"/>
    <property type="molecule type" value="Genomic_DNA"/>
</dbReference>
<gene>
    <name evidence="4" type="ORF">CA7LBN_001153</name>
</gene>
<dbReference type="GO" id="GO:0005829">
    <property type="term" value="C:cytosol"/>
    <property type="evidence" value="ECO:0007669"/>
    <property type="project" value="TreeGrafter"/>
</dbReference>
<dbReference type="FunFam" id="1.10.3520.10:FF:000001">
    <property type="entry name" value="Pleckstrin domain-containing family A member 8"/>
    <property type="match status" value="1"/>
</dbReference>
<sequence length="529" mass="59206">MSCETNISFELSNILDDDDFHINDFSEISLHASPVKRSPKTSQDNSPVKPATSLNSTSYPDLSLSKNELFQVTHHLRSRAHVEGPDKQLRDDKIEKLLDDLENENNDFELDDQLRTRVFRARLKNQSTPDDLDFRLDSYLQDRSVAQLPKRGKRGHDENKENSSALQPPKKTKLSGKPRPKRSLSSIPLLQPLSNVTDLCSNTQARSPQRICVPRKSAPPRPCLKQSQKEPVQIYMVESSTGLINDATQFGTELNASNCEGFLMPDNINEIVQIPTNEVGPSAKKKLAIIKAHHSKRFTDDQSDLTKSRSGSPGFYSKQEFEKYRESTPPSQMSTFFDEMKRSFADVPVTECRIDTAAFLEAAESLVKLFDLLGSSAFTVVKNDMTGNIDKIRAKLLSDPAGASTLQDLVLSEAPGKSKKATQGLLWLSRGLQFTAQAMRETVDSPGKELTVTFTDAYTKTLSQYHGMLVKPVFKLAMKACPYRKDFFEKLGADQEKVKEQLAAWLQALENIVKIIMDFFASGNYGKGL</sequence>
<dbReference type="Proteomes" id="UP000825438">
    <property type="component" value="Chromosome I"/>
</dbReference>
<dbReference type="InterPro" id="IPR036497">
    <property type="entry name" value="GLTP_sf"/>
</dbReference>
<dbReference type="InterPro" id="IPR014830">
    <property type="entry name" value="Glycolipid_transfer_prot_dom"/>
</dbReference>
<protein>
    <recommendedName>
        <fullName evidence="3">Glycolipid transfer protein domain-containing protein</fullName>
    </recommendedName>
</protein>
<feature type="region of interest" description="Disordered" evidence="2">
    <location>
        <begin position="299"/>
        <end position="332"/>
    </location>
</feature>
<dbReference type="SUPFAM" id="SSF110004">
    <property type="entry name" value="Glycolipid transfer protein, GLTP"/>
    <property type="match status" value="1"/>
</dbReference>
<organism evidence="4">
    <name type="scientific">Candidozyma auris</name>
    <name type="common">Yeast</name>
    <name type="synonym">Candida auris</name>
    <dbReference type="NCBI Taxonomy" id="498019"/>
    <lineage>
        <taxon>Eukaryota</taxon>
        <taxon>Fungi</taxon>
        <taxon>Dikarya</taxon>
        <taxon>Ascomycota</taxon>
        <taxon>Saccharomycotina</taxon>
        <taxon>Pichiomycetes</taxon>
        <taxon>Metschnikowiaceae</taxon>
        <taxon>Candidozyma</taxon>
    </lineage>
</organism>
<name>A0A8F3AGE3_CANAR</name>
<evidence type="ECO:0000313" key="4">
    <source>
        <dbReference type="EMBL" id="QWW22407.1"/>
    </source>
</evidence>
<feature type="domain" description="Glycolipid transfer protein" evidence="3">
    <location>
        <begin position="354"/>
        <end position="492"/>
    </location>
</feature>
<proteinExistence type="predicted"/>
<dbReference type="Pfam" id="PF08718">
    <property type="entry name" value="GLTP"/>
    <property type="match status" value="1"/>
</dbReference>
<feature type="region of interest" description="Disordered" evidence="2">
    <location>
        <begin position="34"/>
        <end position="60"/>
    </location>
</feature>
<evidence type="ECO:0000256" key="2">
    <source>
        <dbReference type="SAM" id="MobiDB-lite"/>
    </source>
</evidence>